<dbReference type="EMBL" id="JAUSVB010000002">
    <property type="protein sequence ID" value="MDQ0373511.1"/>
    <property type="molecule type" value="Genomic_DNA"/>
</dbReference>
<dbReference type="Proteomes" id="UP001239626">
    <property type="component" value="Unassembled WGS sequence"/>
</dbReference>
<proteinExistence type="predicted"/>
<evidence type="ECO:0008006" key="3">
    <source>
        <dbReference type="Google" id="ProtNLM"/>
    </source>
</evidence>
<dbReference type="RefSeq" id="WP_307491602.1">
    <property type="nucleotide sequence ID" value="NZ_JAUSVB010000002.1"/>
</dbReference>
<dbReference type="Gene3D" id="2.60.40.10">
    <property type="entry name" value="Immunoglobulins"/>
    <property type="match status" value="1"/>
</dbReference>
<reference evidence="1 2" key="1">
    <citation type="submission" date="2023-07" db="EMBL/GenBank/DDBJ databases">
        <title>Sorghum-associated microbial communities from plants grown in Nebraska, USA.</title>
        <authorList>
            <person name="Schachtman D."/>
        </authorList>
    </citation>
    <scope>NUCLEOTIDE SEQUENCE [LARGE SCALE GENOMIC DNA]</scope>
    <source>
        <strain evidence="1 2">BE332</strain>
    </source>
</reference>
<protein>
    <recommendedName>
        <fullName evidence="3">CARDB domain-containing protein</fullName>
    </recommendedName>
</protein>
<sequence>MAIQLEVRDGVPVWYLSMDIWVVPGPDPNGPPGMATEGEPAYVWARVTNNGSTTATDAVVNFMWANPNVGFDRTTANPIGNTTVTLTAGQSSEVQCPNTWLPSFVNGGHVCLLVESYHAQDPLPPGAAFNVVTDRHVAQLNLNIVRRLKRRMFDGLVEVHNPGEEEMAFWVAIQEGTLDELDPQVLTNFGVSLEGIKEPGRVVNYGFIDRFGKARRGGELTTVSRDAEVYVRPRHASVVRIAAELEGDAALLHVTQTLGDRRTVVGGAAYLLLSDRVGGGRKPVD</sequence>
<gene>
    <name evidence="1" type="ORF">J2X26_001822</name>
</gene>
<accession>A0ABU0EE20</accession>
<evidence type="ECO:0000313" key="2">
    <source>
        <dbReference type="Proteomes" id="UP001239626"/>
    </source>
</evidence>
<name>A0ABU0EE20_9CELL</name>
<dbReference type="InterPro" id="IPR013783">
    <property type="entry name" value="Ig-like_fold"/>
</dbReference>
<evidence type="ECO:0000313" key="1">
    <source>
        <dbReference type="EMBL" id="MDQ0373511.1"/>
    </source>
</evidence>
<keyword evidence="2" id="KW-1185">Reference proteome</keyword>
<organism evidence="1 2">
    <name type="scientific">Cellulomonas humilata</name>
    <dbReference type="NCBI Taxonomy" id="144055"/>
    <lineage>
        <taxon>Bacteria</taxon>
        <taxon>Bacillati</taxon>
        <taxon>Actinomycetota</taxon>
        <taxon>Actinomycetes</taxon>
        <taxon>Micrococcales</taxon>
        <taxon>Cellulomonadaceae</taxon>
        <taxon>Cellulomonas</taxon>
    </lineage>
</organism>
<comment type="caution">
    <text evidence="1">The sequence shown here is derived from an EMBL/GenBank/DDBJ whole genome shotgun (WGS) entry which is preliminary data.</text>
</comment>